<dbReference type="SMART" id="SM00892">
    <property type="entry name" value="Endonuclease_NS"/>
    <property type="match status" value="1"/>
</dbReference>
<dbReference type="SUPFAM" id="SSF54060">
    <property type="entry name" value="His-Me finger endonucleases"/>
    <property type="match status" value="1"/>
</dbReference>
<protein>
    <submittedName>
        <fullName evidence="4">Endonuclease G</fullName>
    </submittedName>
</protein>
<dbReference type="InterPro" id="IPR044925">
    <property type="entry name" value="His-Me_finger_sf"/>
</dbReference>
<dbReference type="InterPro" id="IPR001604">
    <property type="entry name" value="Endo_G_ENPP1-like_dom"/>
</dbReference>
<feature type="region of interest" description="Disordered" evidence="1">
    <location>
        <begin position="355"/>
        <end position="380"/>
    </location>
</feature>
<dbReference type="PANTHER" id="PTHR13966">
    <property type="entry name" value="ENDONUCLEASE RELATED"/>
    <property type="match status" value="1"/>
</dbReference>
<dbReference type="PANTHER" id="PTHR13966:SF5">
    <property type="entry name" value="ENDONUCLEASE G, MITOCHONDRIAL"/>
    <property type="match status" value="1"/>
</dbReference>
<reference evidence="4 5" key="1">
    <citation type="submission" date="2023-07" db="EMBL/GenBank/DDBJ databases">
        <title>Genomic Encyclopedia of Type Strains, Phase IV (KMG-IV): sequencing the most valuable type-strain genomes for metagenomic binning, comparative biology and taxonomic classification.</title>
        <authorList>
            <person name="Goeker M."/>
        </authorList>
    </citation>
    <scope>NUCLEOTIDE SEQUENCE [LARGE SCALE GENOMIC DNA]</scope>
    <source>
        <strain evidence="4 5">DSM 19619</strain>
    </source>
</reference>
<dbReference type="SMART" id="SM00477">
    <property type="entry name" value="NUC"/>
    <property type="match status" value="1"/>
</dbReference>
<dbReference type="Proteomes" id="UP001242480">
    <property type="component" value="Unassembled WGS sequence"/>
</dbReference>
<dbReference type="Pfam" id="PF01223">
    <property type="entry name" value="Endonuclease_NS"/>
    <property type="match status" value="1"/>
</dbReference>
<feature type="domain" description="DNA/RNA non-specific endonuclease/pyrophosphatase/phosphodiesterase" evidence="3">
    <location>
        <begin position="460"/>
        <end position="696"/>
    </location>
</feature>
<evidence type="ECO:0000256" key="1">
    <source>
        <dbReference type="SAM" id="MobiDB-lite"/>
    </source>
</evidence>
<organism evidence="4 5">
    <name type="scientific">Labrys wisconsinensis</name>
    <dbReference type="NCBI Taxonomy" id="425677"/>
    <lineage>
        <taxon>Bacteria</taxon>
        <taxon>Pseudomonadati</taxon>
        <taxon>Pseudomonadota</taxon>
        <taxon>Alphaproteobacteria</taxon>
        <taxon>Hyphomicrobiales</taxon>
        <taxon>Xanthobacteraceae</taxon>
        <taxon>Labrys</taxon>
    </lineage>
</organism>
<name>A0ABU0JJY8_9HYPH</name>
<dbReference type="GO" id="GO:0004519">
    <property type="term" value="F:endonuclease activity"/>
    <property type="evidence" value="ECO:0007669"/>
    <property type="project" value="UniProtKB-KW"/>
</dbReference>
<dbReference type="SUPFAM" id="SSF50494">
    <property type="entry name" value="Trypsin-like serine proteases"/>
    <property type="match status" value="1"/>
</dbReference>
<keyword evidence="5" id="KW-1185">Reference proteome</keyword>
<dbReference type="InterPro" id="IPR044929">
    <property type="entry name" value="DNA/RNA_non-sp_Endonuclease_sf"/>
</dbReference>
<proteinExistence type="predicted"/>
<evidence type="ECO:0000313" key="5">
    <source>
        <dbReference type="Proteomes" id="UP001242480"/>
    </source>
</evidence>
<keyword evidence="4" id="KW-0255">Endonuclease</keyword>
<evidence type="ECO:0000259" key="2">
    <source>
        <dbReference type="SMART" id="SM00477"/>
    </source>
</evidence>
<dbReference type="Gene3D" id="2.40.10.10">
    <property type="entry name" value="Trypsin-like serine proteases"/>
    <property type="match status" value="2"/>
</dbReference>
<dbReference type="InterPro" id="IPR043504">
    <property type="entry name" value="Peptidase_S1_PA_chymotrypsin"/>
</dbReference>
<dbReference type="Gene3D" id="3.40.570.10">
    <property type="entry name" value="Extracellular Endonuclease, subunit A"/>
    <property type="match status" value="1"/>
</dbReference>
<keyword evidence="4" id="KW-0378">Hydrolase</keyword>
<gene>
    <name evidence="4" type="ORF">QO011_006483</name>
</gene>
<comment type="caution">
    <text evidence="4">The sequence shown here is derived from an EMBL/GenBank/DDBJ whole genome shotgun (WGS) entry which is preliminary data.</text>
</comment>
<evidence type="ECO:0000313" key="4">
    <source>
        <dbReference type="EMBL" id="MDQ0473447.1"/>
    </source>
</evidence>
<dbReference type="InterPro" id="IPR020821">
    <property type="entry name" value="ENPP1-3/EXOG-like_nuc-like"/>
</dbReference>
<dbReference type="Pfam" id="PF13365">
    <property type="entry name" value="Trypsin_2"/>
    <property type="match status" value="1"/>
</dbReference>
<dbReference type="InterPro" id="IPR040255">
    <property type="entry name" value="Non-specific_endonuclease"/>
</dbReference>
<dbReference type="InterPro" id="IPR009003">
    <property type="entry name" value="Peptidase_S1_PA"/>
</dbReference>
<accession>A0ABU0JJY8</accession>
<keyword evidence="4" id="KW-0540">Nuclease</keyword>
<sequence length="720" mass="77527">MAAPTERLKSYLDRILPAASPLEALAEDRSGLESLAERKALPKSRADMARNAVQKASTGKALTPPEQFALEAIIIPDQRPAIDIVDGDYAVSHPLWTHFVTDPAIHANIRRAIPAIGRIELPNHPSLPYGGTGFVVGADLVMTNRHVAEIFASGLGLRDLVFRSGLTAGIDFKRERGRDGSTFLTVREVAMIHPYWDMALLRVEGLAPEQAALSLALRDPDALVDTEVAVIGYPAFDPRNDAAVQNEVFGGVYYVKRLQPGKIMSRAPILSFGKTVSAIRHDSSTLGGDSGAAVVEAATGKVIALHFGGVYLDANYGVPVAELGRDGRVTALQLDFDGRPSPGAAPWEDWWRRTDPQEAPAAPPATAPEPAGQPALRSAGPDGATWTIPIEISIRLGTPTAAAAAVPAAAAMEAMVEPTHDADYSTRRGYDAGFLGVPVPLPGARDADSVVRFAGGETIPYHHFSLALHKARRIALFTASNLDGSAAAKKPDKDHAYDRKSLGGLGRVDMEKWFIDPRIDPRFQLPDRFFTKDRGAFDKGHIVRREDVAWGRSFEEVRFANGDTFHVTNCSPQVSGFNQSAAGQDNWGDLENYVMKQAAAEKLCLFAGPVLAEDDPIFVGVDDIGPVRVKIPRQYWKVVVAASDGSLQSFGFVLRQDLADVPLEFVVDAVWQKYMVPLAALEALNPLVRFPDAVRAADQSGRAGGEAVRRSLAIAMAPTA</sequence>
<dbReference type="RefSeq" id="WP_307281728.1">
    <property type="nucleotide sequence ID" value="NZ_JAUSVX010000016.1"/>
</dbReference>
<dbReference type="EMBL" id="JAUSVX010000016">
    <property type="protein sequence ID" value="MDQ0473447.1"/>
    <property type="molecule type" value="Genomic_DNA"/>
</dbReference>
<feature type="domain" description="ENPP1-3/EXOG-like endonuclease/phosphodiesterase" evidence="2">
    <location>
        <begin position="461"/>
        <end position="696"/>
    </location>
</feature>
<evidence type="ECO:0000259" key="3">
    <source>
        <dbReference type="SMART" id="SM00892"/>
    </source>
</evidence>